<dbReference type="Proteomes" id="UP000013893">
    <property type="component" value="Chromosome"/>
</dbReference>
<dbReference type="SUPFAM" id="SSF102405">
    <property type="entry name" value="MCP/YpsA-like"/>
    <property type="match status" value="1"/>
</dbReference>
<dbReference type="Gene3D" id="3.40.50.450">
    <property type="match status" value="1"/>
</dbReference>
<dbReference type="RefSeq" id="WP_015641244.1">
    <property type="nucleotide sequence ID" value="NC_021219.1"/>
</dbReference>
<dbReference type="InterPro" id="IPR041164">
    <property type="entry name" value="LDcluster4"/>
</dbReference>
<reference evidence="1 2" key="1">
    <citation type="journal article" date="2013" name="Nat. Biotechnol.">
        <title>Genome sequences of rare, uncultured bacteria obtained by differential coverage binning of multiple metagenomes.</title>
        <authorList>
            <person name="Albertsen M."/>
            <person name="Hugenholtz P."/>
            <person name="Skarshewski A."/>
            <person name="Nielsen K.L."/>
            <person name="Tyson G.W."/>
            <person name="Nielsen P.H."/>
        </authorList>
    </citation>
    <scope>NUCLEOTIDE SEQUENCE [LARGE SCALE GENOMIC DNA]</scope>
    <source>
        <strain evidence="1">TM71</strain>
    </source>
</reference>
<keyword evidence="2" id="KW-1185">Reference proteome</keyword>
<protein>
    <recommendedName>
        <fullName evidence="3">Rossmann fold nucleotide-binding protein</fullName>
    </recommendedName>
</protein>
<dbReference type="STRING" id="1332188.L336_0082"/>
<dbReference type="OrthoDB" id="9793685at2"/>
<sequence length="206" mass="22279">MKYQICVSGAASGETVKEAHDLAYALGAEIAKAGKTLLTGATVGLPHYAAQGFFSVKNSKGVSIGFSPASSYREHVATYRLPTKEFDYINFTSMEYVGRDVHLVRSADAVITVGGRMGSLHEFATALESRKVCGILLGSGGLADYAATLLKYIEAPGAKDVIYDTDPKRLVSKVVEALDKHYADFHDVDYARDEIAPDEIHTKRRG</sequence>
<dbReference type="HOGENOM" id="CLU_100945_0_0_0"/>
<accession>R4PJX9</accession>
<evidence type="ECO:0000313" key="1">
    <source>
        <dbReference type="EMBL" id="AGL61793.1"/>
    </source>
</evidence>
<proteinExistence type="predicted"/>
<name>R4PJX9_9BACT</name>
<dbReference type="AlphaFoldDB" id="R4PJX9"/>
<evidence type="ECO:0000313" key="2">
    <source>
        <dbReference type="Proteomes" id="UP000013893"/>
    </source>
</evidence>
<evidence type="ECO:0008006" key="3">
    <source>
        <dbReference type="Google" id="ProtNLM"/>
    </source>
</evidence>
<dbReference type="EMBL" id="CP005957">
    <property type="protein sequence ID" value="AGL61793.1"/>
    <property type="molecule type" value="Genomic_DNA"/>
</dbReference>
<dbReference type="Pfam" id="PF18306">
    <property type="entry name" value="LDcluster4"/>
    <property type="match status" value="1"/>
</dbReference>
<gene>
    <name evidence="1" type="ORF">L336_0082</name>
</gene>
<dbReference type="KEGG" id="saal:L336_0082"/>
<organism evidence="1 2">
    <name type="scientific">Candidatus Saccharimonas aalborgensis</name>
    <dbReference type="NCBI Taxonomy" id="1332188"/>
    <lineage>
        <taxon>Bacteria</taxon>
        <taxon>Candidatus Saccharimonadota</taxon>
        <taxon>Candidatus Saccharimonadia</taxon>
        <taxon>Candidatus Saccharimonadales</taxon>
        <taxon>Candidatus Saccharimonadaceae</taxon>
        <taxon>Candidatus Saccharimonas</taxon>
    </lineage>
</organism>